<dbReference type="InterPro" id="IPR001333">
    <property type="entry name" value="Peptidase_M32_Taq"/>
</dbReference>
<keyword evidence="2 8" id="KW-0645">Protease</keyword>
<evidence type="ECO:0000256" key="2">
    <source>
        <dbReference type="ARBA" id="ARBA00022670"/>
    </source>
</evidence>
<evidence type="ECO:0000256" key="3">
    <source>
        <dbReference type="ARBA" id="ARBA00022723"/>
    </source>
</evidence>
<dbReference type="PANTHER" id="PTHR34217:SF1">
    <property type="entry name" value="CARBOXYPEPTIDASE 1"/>
    <property type="match status" value="1"/>
</dbReference>
<evidence type="ECO:0000256" key="1">
    <source>
        <dbReference type="ARBA" id="ARBA00022645"/>
    </source>
</evidence>
<dbReference type="Pfam" id="PF02074">
    <property type="entry name" value="Peptidase_M32"/>
    <property type="match status" value="1"/>
</dbReference>
<dbReference type="AlphaFoldDB" id="A0A2U3D9P5"/>
<evidence type="ECO:0000256" key="8">
    <source>
        <dbReference type="PIRNR" id="PIRNR006615"/>
    </source>
</evidence>
<dbReference type="PROSITE" id="PS52034">
    <property type="entry name" value="PEPTIDASE_M32"/>
    <property type="match status" value="1"/>
</dbReference>
<feature type="binding site" evidence="9">
    <location>
        <position position="268"/>
    </location>
    <ligand>
        <name>Zn(2+)</name>
        <dbReference type="ChEBI" id="CHEBI:29105"/>
        <note>catalytic</note>
    </ligand>
</feature>
<dbReference type="EMBL" id="MPDK01000007">
    <property type="protein sequence ID" value="PWI58004.1"/>
    <property type="molecule type" value="Genomic_DNA"/>
</dbReference>
<feature type="binding site" evidence="9">
    <location>
        <position position="294"/>
    </location>
    <ligand>
        <name>Zn(2+)</name>
        <dbReference type="ChEBI" id="CHEBI:29105"/>
        <note>catalytic</note>
    </ligand>
</feature>
<evidence type="ECO:0000313" key="12">
    <source>
        <dbReference type="Proteomes" id="UP000245380"/>
    </source>
</evidence>
<gene>
    <name evidence="11" type="ORF">BM613_05845</name>
</gene>
<evidence type="ECO:0000256" key="10">
    <source>
        <dbReference type="PIRSR" id="PIRSR006615-2"/>
    </source>
</evidence>
<evidence type="ECO:0000256" key="9">
    <source>
        <dbReference type="PIRSR" id="PIRSR006615-1"/>
    </source>
</evidence>
<comment type="function">
    <text evidence="8">Broad specificity carboxypetidase that releases amino acids sequentially from the C-terminus, including neutral, aromatic, polar and basic residues.</text>
</comment>
<sequence>MNQDELIQQFRSYLKKMTDYQSAIALLEWDARTHMPKKGIQGRSQAIATLSGEVFRMSVSDQMERFIEPLSVHVDSLDQVTRRLVEETKKTYDRSKKIPPERYEKFVALTSEAESIWADAREQNDFSMFAPYLEKIVEMTREFVDYWGYQEHPYNTLLDQYEEGMTVSVLDELFAGLRKDTVALLNQIETKPIPNTAILERYYDPEKQKAFSEFILREMGYDFDAGALDETAHPFATGIAAGDVRVTTHYYPHFFNAAIFGSIHEGGHALYEQGISVELIGTPLHTGTSMGIHESQSRFWENIIGRSYEFWQCYYGDLQKYFPEALSDVTLDQFYAAINTVRSSLIRIEADEVTYNLHIMLRYELEKRLIAGELAVKDLPEIWRESMKTNLGIVPSTDAEGVLQDVHWSGGMFGYFPSYALGNIYAAQFTRALERDLPDFRDRIRHGRLHEIRQWLGQNIHQYGALLKPAEILRQATGETIDAQPLVAYFKQKFSQLYHL</sequence>
<dbReference type="PIRSF" id="PIRSF006615">
    <property type="entry name" value="Zn_crbxpep_Taq"/>
    <property type="match status" value="1"/>
</dbReference>
<keyword evidence="5 8" id="KW-0482">Metalloprotease</keyword>
<name>A0A2U3D9P5_SULT2</name>
<keyword evidence="12" id="KW-1185">Reference proteome</keyword>
<organism evidence="11 12">
    <name type="scientific">Sulfoacidibacillus thermotolerans</name>
    <name type="common">Acidibacillus sulfuroxidans</name>
    <dbReference type="NCBI Taxonomy" id="1765684"/>
    <lineage>
        <taxon>Bacteria</taxon>
        <taxon>Bacillati</taxon>
        <taxon>Bacillota</taxon>
        <taxon>Bacilli</taxon>
        <taxon>Bacillales</taxon>
        <taxon>Alicyclobacillaceae</taxon>
        <taxon>Sulfoacidibacillus</taxon>
    </lineage>
</organism>
<proteinExistence type="inferred from homology"/>
<comment type="catalytic activity">
    <reaction evidence="6 8">
        <text>Release of a C-terminal amino acid with broad specificity, except for -Pro.</text>
        <dbReference type="EC" id="3.4.17.19"/>
    </reaction>
</comment>
<dbReference type="CDD" id="cd06460">
    <property type="entry name" value="M32_Taq"/>
    <property type="match status" value="1"/>
</dbReference>
<reference evidence="11 12" key="1">
    <citation type="submission" date="2016-11" db="EMBL/GenBank/DDBJ databases">
        <title>Comparative genomics of Acidibacillus ferroxidans species.</title>
        <authorList>
            <person name="Oliveira G."/>
            <person name="Nunes G."/>
            <person name="Oliveira R."/>
            <person name="Araujo F."/>
            <person name="Salim A."/>
            <person name="Scholte L."/>
            <person name="Morais D."/>
            <person name="Nancucheo I."/>
            <person name="Johnson D.B."/>
            <person name="Grail B."/>
            <person name="Bittencourt J."/>
            <person name="Valadares R."/>
        </authorList>
    </citation>
    <scope>NUCLEOTIDE SEQUENCE [LARGE SCALE GENOMIC DNA]</scope>
    <source>
        <strain evidence="11 12">Y002</strain>
    </source>
</reference>
<dbReference type="Proteomes" id="UP000245380">
    <property type="component" value="Unassembled WGS sequence"/>
</dbReference>
<dbReference type="SUPFAM" id="SSF55486">
    <property type="entry name" value="Metalloproteases ('zincins'), catalytic domain"/>
    <property type="match status" value="1"/>
</dbReference>
<dbReference type="FunFam" id="1.10.1370.30:FF:000003">
    <property type="entry name" value="Thermostable carboxypeptidase 1"/>
    <property type="match status" value="1"/>
</dbReference>
<dbReference type="GO" id="GO:0006508">
    <property type="term" value="P:proteolysis"/>
    <property type="evidence" value="ECO:0007669"/>
    <property type="project" value="UniProtKB-UniRule"/>
</dbReference>
<keyword evidence="9" id="KW-0862">Zinc</keyword>
<dbReference type="OrthoDB" id="9772308at2"/>
<dbReference type="RefSeq" id="WP_109430309.1">
    <property type="nucleotide sequence ID" value="NZ_MPDK01000007.1"/>
</dbReference>
<evidence type="ECO:0000256" key="5">
    <source>
        <dbReference type="ARBA" id="ARBA00023049"/>
    </source>
</evidence>
<dbReference type="GO" id="GO:0008270">
    <property type="term" value="F:zinc ion binding"/>
    <property type="evidence" value="ECO:0007669"/>
    <property type="project" value="UniProtKB-ARBA"/>
</dbReference>
<dbReference type="PRINTS" id="PR00998">
    <property type="entry name" value="CRBOXYPTASET"/>
</dbReference>
<dbReference type="GO" id="GO:0004181">
    <property type="term" value="F:metallocarboxypeptidase activity"/>
    <property type="evidence" value="ECO:0007669"/>
    <property type="project" value="UniProtKB-UniRule"/>
</dbReference>
<protein>
    <recommendedName>
        <fullName evidence="8">Metal-dependent carboxypeptidase</fullName>
        <ecNumber evidence="8">3.4.17.19</ecNumber>
    </recommendedName>
</protein>
<evidence type="ECO:0000256" key="7">
    <source>
        <dbReference type="ARBA" id="ARBA00061580"/>
    </source>
</evidence>
<feature type="binding site" evidence="9">
    <location>
        <position position="264"/>
    </location>
    <ligand>
        <name>Zn(2+)</name>
        <dbReference type="ChEBI" id="CHEBI:29105"/>
        <note>catalytic</note>
    </ligand>
</feature>
<keyword evidence="4 8" id="KW-0378">Hydrolase</keyword>
<accession>A0A2U3D9P5</accession>
<comment type="similarity">
    <text evidence="7 8">Belongs to the peptidase M32 family.</text>
</comment>
<comment type="cofactor">
    <cofactor evidence="9">
        <name>Zn(2+)</name>
        <dbReference type="ChEBI" id="CHEBI:29105"/>
    </cofactor>
    <text evidence="9">Binds 1 zinc ion per subunit.</text>
</comment>
<keyword evidence="1 8" id="KW-0121">Carboxypeptidase</keyword>
<comment type="caution">
    <text evidence="11">The sequence shown here is derived from an EMBL/GenBank/DDBJ whole genome shotgun (WGS) entry which is preliminary data.</text>
</comment>
<keyword evidence="3 8" id="KW-0479">Metal-binding</keyword>
<dbReference type="EC" id="3.4.17.19" evidence="8"/>
<dbReference type="PANTHER" id="PTHR34217">
    <property type="entry name" value="METAL-DEPENDENT CARBOXYPEPTIDASE"/>
    <property type="match status" value="1"/>
</dbReference>
<dbReference type="Gene3D" id="1.10.1370.30">
    <property type="match status" value="1"/>
</dbReference>
<evidence type="ECO:0000256" key="6">
    <source>
        <dbReference type="ARBA" id="ARBA00052755"/>
    </source>
</evidence>
<evidence type="ECO:0000313" key="11">
    <source>
        <dbReference type="EMBL" id="PWI58004.1"/>
    </source>
</evidence>
<evidence type="ECO:0000256" key="4">
    <source>
        <dbReference type="ARBA" id="ARBA00022801"/>
    </source>
</evidence>
<feature type="active site" description="Proton donor/acceptor" evidence="10">
    <location>
        <position position="265"/>
    </location>
</feature>